<organism evidence="1 2">
    <name type="scientific">Alkalicaulis satelles</name>
    <dbReference type="NCBI Taxonomy" id="2609175"/>
    <lineage>
        <taxon>Bacteria</taxon>
        <taxon>Pseudomonadati</taxon>
        <taxon>Pseudomonadota</taxon>
        <taxon>Alphaproteobacteria</taxon>
        <taxon>Maricaulales</taxon>
        <taxon>Maricaulaceae</taxon>
        <taxon>Alkalicaulis</taxon>
    </lineage>
</organism>
<reference evidence="1 2" key="1">
    <citation type="submission" date="2019-09" db="EMBL/GenBank/DDBJ databases">
        <authorList>
            <person name="Kevbrin V."/>
            <person name="Grouzdev D.S."/>
        </authorList>
    </citation>
    <scope>NUCLEOTIDE SEQUENCE [LARGE SCALE GENOMIC DNA]</scope>
    <source>
        <strain evidence="1 2">G-192</strain>
    </source>
</reference>
<name>A0A5M6ZBM5_9PROT</name>
<sequence>MLFLFNDVVFDLGDARSFALESPLAGEYGQHALLTLRVGRVVKMVREAVFDEPQLARTCPDKAAFLSALLAWKTDEANALLAVAARHISTPAQVQVRLASVSLVTISQLRELQEGGKLSSHAVNLSVWSHAPQRLRA</sequence>
<evidence type="ECO:0000313" key="2">
    <source>
        <dbReference type="Proteomes" id="UP000325122"/>
    </source>
</evidence>
<evidence type="ECO:0000313" key="1">
    <source>
        <dbReference type="EMBL" id="KAA5801550.1"/>
    </source>
</evidence>
<dbReference type="RefSeq" id="WP_150023738.1">
    <property type="nucleotide sequence ID" value="NZ_VWOJ01000004.1"/>
</dbReference>
<dbReference type="AlphaFoldDB" id="A0A5M6ZBM5"/>
<dbReference type="Proteomes" id="UP000325122">
    <property type="component" value="Unassembled WGS sequence"/>
</dbReference>
<dbReference type="EMBL" id="VWOJ01000004">
    <property type="protein sequence ID" value="KAA5801550.1"/>
    <property type="molecule type" value="Genomic_DNA"/>
</dbReference>
<accession>A0A5M6ZBM5</accession>
<gene>
    <name evidence="1" type="ORF">F1654_11660</name>
</gene>
<protein>
    <submittedName>
        <fullName evidence="1">Uncharacterized protein</fullName>
    </submittedName>
</protein>
<keyword evidence="2" id="KW-1185">Reference proteome</keyword>
<proteinExistence type="predicted"/>
<comment type="caution">
    <text evidence="1">The sequence shown here is derived from an EMBL/GenBank/DDBJ whole genome shotgun (WGS) entry which is preliminary data.</text>
</comment>